<reference evidence="2 3" key="1">
    <citation type="submission" date="2017-02" db="EMBL/GenBank/DDBJ databases">
        <authorList>
            <person name="Peterson S.W."/>
        </authorList>
    </citation>
    <scope>NUCLEOTIDE SEQUENCE [LARGE SCALE GENOMIC DNA]</scope>
    <source>
        <strain evidence="2 3">USBA 369</strain>
    </source>
</reference>
<dbReference type="Proteomes" id="UP000190135">
    <property type="component" value="Unassembled WGS sequence"/>
</dbReference>
<dbReference type="PROSITE" id="PS51502">
    <property type="entry name" value="S_R_A_B_BARREL"/>
    <property type="match status" value="1"/>
</dbReference>
<organism evidence="2 3">
    <name type="scientific">Consotaella salsifontis</name>
    <dbReference type="NCBI Taxonomy" id="1365950"/>
    <lineage>
        <taxon>Bacteria</taxon>
        <taxon>Pseudomonadati</taxon>
        <taxon>Pseudomonadota</taxon>
        <taxon>Alphaproteobacteria</taxon>
        <taxon>Hyphomicrobiales</taxon>
        <taxon>Aurantimonadaceae</taxon>
        <taxon>Consotaella</taxon>
    </lineage>
</organism>
<evidence type="ECO:0000313" key="3">
    <source>
        <dbReference type="Proteomes" id="UP000190135"/>
    </source>
</evidence>
<gene>
    <name evidence="2" type="ORF">SAMN05428963_12230</name>
</gene>
<keyword evidence="3" id="KW-1185">Reference proteome</keyword>
<accession>A0A1T4TAJ4</accession>
<dbReference type="RefSeq" id="WP_078710326.1">
    <property type="nucleotide sequence ID" value="NZ_FUXL01000022.1"/>
</dbReference>
<evidence type="ECO:0000313" key="2">
    <source>
        <dbReference type="EMBL" id="SKA37407.1"/>
    </source>
</evidence>
<protein>
    <recommendedName>
        <fullName evidence="1">Stress-response A/B barrel domain-containing protein</fullName>
    </recommendedName>
</protein>
<dbReference type="InterPro" id="IPR013097">
    <property type="entry name" value="Dabb"/>
</dbReference>
<proteinExistence type="predicted"/>
<dbReference type="STRING" id="1365950.SAMN05428963_12230"/>
<evidence type="ECO:0000259" key="1">
    <source>
        <dbReference type="PROSITE" id="PS51502"/>
    </source>
</evidence>
<dbReference type="EMBL" id="FUXL01000022">
    <property type="protein sequence ID" value="SKA37407.1"/>
    <property type="molecule type" value="Genomic_DNA"/>
</dbReference>
<feature type="domain" description="Stress-response A/B barrel" evidence="1">
    <location>
        <begin position="2"/>
        <end position="105"/>
    </location>
</feature>
<sequence length="124" mass="13506">MLVFISVLTFDPAAGAQAMDRYVRKLSDHIALSPLVREGYAGRGAWAGARDPLPADCRSGGTEVTSVVMFDDEDDYRDYLASEELAALEGAWLEPFLAVRSCVCFSPGAQAERFALLDTPSIWT</sequence>
<name>A0A1T4TAJ4_9HYPH</name>
<dbReference type="AlphaFoldDB" id="A0A1T4TAJ4"/>